<gene>
    <name evidence="1" type="ORF">GOCE00092_LOCUS7372</name>
    <name evidence="2" type="ORF">GOCE00092_LOCUS7375</name>
</gene>
<dbReference type="EMBL" id="HBGK01014306">
    <property type="protein sequence ID" value="CAD9278463.1"/>
    <property type="molecule type" value="Transcribed_RNA"/>
</dbReference>
<sequence length="113" mass="13520">MDGWMRRRPQKKESFWYACGVMLKRHPEIICFSEIPNGFISEAEGWGRMRWIDGYVLFGGTPIDQSVDLEKGKRHFWFLLRPRRDDRCFVPRPSKCAHTLFYMFSLSPSVEWI</sequence>
<reference evidence="1" key="1">
    <citation type="submission" date="2021-01" db="EMBL/GenBank/DDBJ databases">
        <authorList>
            <person name="Corre E."/>
            <person name="Pelletier E."/>
            <person name="Niang G."/>
            <person name="Scheremetjew M."/>
            <person name="Finn R."/>
            <person name="Kale V."/>
            <person name="Holt S."/>
            <person name="Cochrane G."/>
            <person name="Meng A."/>
            <person name="Brown T."/>
            <person name="Cohen L."/>
        </authorList>
    </citation>
    <scope>NUCLEOTIDE SEQUENCE</scope>
    <source>
        <strain evidence="1">CCMP 410</strain>
    </source>
</reference>
<protein>
    <submittedName>
        <fullName evidence="1">Uncharacterized protein</fullName>
    </submittedName>
</protein>
<dbReference type="EMBL" id="HBGK01014309">
    <property type="protein sequence ID" value="CAD9278466.1"/>
    <property type="molecule type" value="Transcribed_RNA"/>
</dbReference>
<accession>A0A6U5IXA7</accession>
<name>A0A6U5IXA7_9STRA</name>
<evidence type="ECO:0000313" key="2">
    <source>
        <dbReference type="EMBL" id="CAD9278466.1"/>
    </source>
</evidence>
<organism evidence="1">
    <name type="scientific">Grammatophora oceanica</name>
    <dbReference type="NCBI Taxonomy" id="210454"/>
    <lineage>
        <taxon>Eukaryota</taxon>
        <taxon>Sar</taxon>
        <taxon>Stramenopiles</taxon>
        <taxon>Ochrophyta</taxon>
        <taxon>Bacillariophyta</taxon>
        <taxon>Fragilariophyceae</taxon>
        <taxon>Fragilariophycidae</taxon>
        <taxon>Rhabdonematales</taxon>
        <taxon>Grammatophoraceae</taxon>
        <taxon>Grammatophora</taxon>
    </lineage>
</organism>
<dbReference type="AlphaFoldDB" id="A0A6U5IXA7"/>
<proteinExistence type="predicted"/>
<evidence type="ECO:0000313" key="1">
    <source>
        <dbReference type="EMBL" id="CAD9278463.1"/>
    </source>
</evidence>